<evidence type="ECO:0000313" key="1">
    <source>
        <dbReference type="EMBL" id="KAH3882653.1"/>
    </source>
</evidence>
<accession>A0A9D4MUG9</accession>
<keyword evidence="2" id="KW-1185">Reference proteome</keyword>
<proteinExistence type="predicted"/>
<gene>
    <name evidence="1" type="ORF">DPMN_006597</name>
</gene>
<reference evidence="1" key="2">
    <citation type="submission" date="2020-11" db="EMBL/GenBank/DDBJ databases">
        <authorList>
            <person name="McCartney M.A."/>
            <person name="Auch B."/>
            <person name="Kono T."/>
            <person name="Mallez S."/>
            <person name="Becker A."/>
            <person name="Gohl D.M."/>
            <person name="Silverstein K.A.T."/>
            <person name="Koren S."/>
            <person name="Bechman K.B."/>
            <person name="Herman A."/>
            <person name="Abrahante J.E."/>
            <person name="Garbe J."/>
        </authorList>
    </citation>
    <scope>NUCLEOTIDE SEQUENCE</scope>
    <source>
        <strain evidence="1">Duluth1</strain>
        <tissue evidence="1">Whole animal</tissue>
    </source>
</reference>
<dbReference type="EMBL" id="JAIWYP010000001">
    <property type="protein sequence ID" value="KAH3882653.1"/>
    <property type="molecule type" value="Genomic_DNA"/>
</dbReference>
<dbReference type="Proteomes" id="UP000828390">
    <property type="component" value="Unassembled WGS sequence"/>
</dbReference>
<evidence type="ECO:0000313" key="2">
    <source>
        <dbReference type="Proteomes" id="UP000828390"/>
    </source>
</evidence>
<organism evidence="1 2">
    <name type="scientific">Dreissena polymorpha</name>
    <name type="common">Zebra mussel</name>
    <name type="synonym">Mytilus polymorpha</name>
    <dbReference type="NCBI Taxonomy" id="45954"/>
    <lineage>
        <taxon>Eukaryota</taxon>
        <taxon>Metazoa</taxon>
        <taxon>Spiralia</taxon>
        <taxon>Lophotrochozoa</taxon>
        <taxon>Mollusca</taxon>
        <taxon>Bivalvia</taxon>
        <taxon>Autobranchia</taxon>
        <taxon>Heteroconchia</taxon>
        <taxon>Euheterodonta</taxon>
        <taxon>Imparidentia</taxon>
        <taxon>Neoheterodontei</taxon>
        <taxon>Myida</taxon>
        <taxon>Dreissenoidea</taxon>
        <taxon>Dreissenidae</taxon>
        <taxon>Dreissena</taxon>
    </lineage>
</organism>
<comment type="caution">
    <text evidence="1">The sequence shown here is derived from an EMBL/GenBank/DDBJ whole genome shotgun (WGS) entry which is preliminary data.</text>
</comment>
<sequence length="67" mass="7489">MSTLMSFFVRKETAMIHGPCEFHPMSALCANLESKWLLPRCVLHPPAHVPRTTVTHRKSVASAKSQS</sequence>
<dbReference type="AlphaFoldDB" id="A0A9D4MUG9"/>
<reference evidence="1" key="1">
    <citation type="journal article" date="2019" name="bioRxiv">
        <title>The Genome of the Zebra Mussel, Dreissena polymorpha: A Resource for Invasive Species Research.</title>
        <authorList>
            <person name="McCartney M.A."/>
            <person name="Auch B."/>
            <person name="Kono T."/>
            <person name="Mallez S."/>
            <person name="Zhang Y."/>
            <person name="Obille A."/>
            <person name="Becker A."/>
            <person name="Abrahante J.E."/>
            <person name="Garbe J."/>
            <person name="Badalamenti J.P."/>
            <person name="Herman A."/>
            <person name="Mangelson H."/>
            <person name="Liachko I."/>
            <person name="Sullivan S."/>
            <person name="Sone E.D."/>
            <person name="Koren S."/>
            <person name="Silverstein K.A.T."/>
            <person name="Beckman K.B."/>
            <person name="Gohl D.M."/>
        </authorList>
    </citation>
    <scope>NUCLEOTIDE SEQUENCE</scope>
    <source>
        <strain evidence="1">Duluth1</strain>
        <tissue evidence="1">Whole animal</tissue>
    </source>
</reference>
<name>A0A9D4MUG9_DREPO</name>
<protein>
    <submittedName>
        <fullName evidence="1">Uncharacterized protein</fullName>
    </submittedName>
</protein>